<accession>A0A3Q9RP88</accession>
<protein>
    <submittedName>
        <fullName evidence="1">Uncharacterized protein</fullName>
    </submittedName>
</protein>
<proteinExistence type="predicted"/>
<sequence length="70" mass="7977">MILKFAVREFLEEREFANLSPHTLKNYKRILSSFESYCITDEGISNVKDISRGTVKGFLSFCRGDLGNSP</sequence>
<dbReference type="InterPro" id="IPR010998">
    <property type="entry name" value="Integrase_recombinase_N"/>
</dbReference>
<evidence type="ECO:0000313" key="1">
    <source>
        <dbReference type="EMBL" id="AZV44089.1"/>
    </source>
</evidence>
<dbReference type="EMBL" id="CP026095">
    <property type="protein sequence ID" value="AZV44089.1"/>
    <property type="molecule type" value="Genomic_DNA"/>
</dbReference>
<dbReference type="Gene3D" id="1.10.150.130">
    <property type="match status" value="1"/>
</dbReference>
<organism evidence="1 2">
    <name type="scientific">Peribacillus asahii</name>
    <dbReference type="NCBI Taxonomy" id="228899"/>
    <lineage>
        <taxon>Bacteria</taxon>
        <taxon>Bacillati</taxon>
        <taxon>Bacillota</taxon>
        <taxon>Bacilli</taxon>
        <taxon>Bacillales</taxon>
        <taxon>Bacillaceae</taxon>
        <taxon>Peribacillus</taxon>
    </lineage>
</organism>
<reference evidence="1 2" key="1">
    <citation type="submission" date="2018-01" db="EMBL/GenBank/DDBJ databases">
        <title>Bacillus asahii Genome sequencing and assembly.</title>
        <authorList>
            <person name="Jiang H."/>
            <person name="Feng Y."/>
            <person name="Zhao F."/>
            <person name="Lin X."/>
        </authorList>
    </citation>
    <scope>NUCLEOTIDE SEQUENCE [LARGE SCALE GENOMIC DNA]</scope>
    <source>
        <strain evidence="1 2">OM18</strain>
    </source>
</reference>
<dbReference type="KEGG" id="pasa:BAOM_3480"/>
<dbReference type="GO" id="GO:0003677">
    <property type="term" value="F:DNA binding"/>
    <property type="evidence" value="ECO:0007669"/>
    <property type="project" value="UniProtKB-UniRule"/>
</dbReference>
<gene>
    <name evidence="1" type="ORF">BAOM_3480</name>
</gene>
<dbReference type="PROSITE" id="PS51900">
    <property type="entry name" value="CB"/>
    <property type="match status" value="1"/>
</dbReference>
<name>A0A3Q9RP88_9BACI</name>
<dbReference type="InterPro" id="IPR044068">
    <property type="entry name" value="CB"/>
</dbReference>
<dbReference type="RefSeq" id="WP_127761135.1">
    <property type="nucleotide sequence ID" value="NZ_CP026095.1"/>
</dbReference>
<dbReference type="AlphaFoldDB" id="A0A3Q9RP88"/>
<dbReference type="Proteomes" id="UP000283095">
    <property type="component" value="Chromosome"/>
</dbReference>
<evidence type="ECO:0000313" key="2">
    <source>
        <dbReference type="Proteomes" id="UP000283095"/>
    </source>
</evidence>
<dbReference type="OrthoDB" id="9801717at2"/>